<feature type="region of interest" description="Disordered" evidence="1">
    <location>
        <begin position="105"/>
        <end position="125"/>
    </location>
</feature>
<evidence type="ECO:0000313" key="2">
    <source>
        <dbReference type="EMBL" id="MTD01287.1"/>
    </source>
</evidence>
<keyword evidence="2" id="KW-0808">Transferase</keyword>
<dbReference type="PANTHER" id="PTHR23416">
    <property type="entry name" value="SIALIC ACID SYNTHASE-RELATED"/>
    <property type="match status" value="1"/>
</dbReference>
<dbReference type="AlphaFoldDB" id="A0A6L6G806"/>
<proteinExistence type="predicted"/>
<dbReference type="Pfam" id="PF00132">
    <property type="entry name" value="Hexapep"/>
    <property type="match status" value="1"/>
</dbReference>
<accession>A0A6L6G806</accession>
<dbReference type="PANTHER" id="PTHR23416:SF78">
    <property type="entry name" value="LIPOPOLYSACCHARIDE BIOSYNTHESIS O-ACETYL TRANSFERASE WBBJ-RELATED"/>
    <property type="match status" value="1"/>
</dbReference>
<dbReference type="Gene3D" id="2.160.10.10">
    <property type="entry name" value="Hexapeptide repeat proteins"/>
    <property type="match status" value="1"/>
</dbReference>
<dbReference type="PROSITE" id="PS00101">
    <property type="entry name" value="HEXAPEP_TRANSFERASES"/>
    <property type="match status" value="1"/>
</dbReference>
<feature type="compositionally biased region" description="Polar residues" evidence="1">
    <location>
        <begin position="105"/>
        <end position="119"/>
    </location>
</feature>
<evidence type="ECO:0000313" key="3">
    <source>
        <dbReference type="Proteomes" id="UP000483839"/>
    </source>
</evidence>
<name>A0A6L6G806_STRUB</name>
<dbReference type="EMBL" id="WLXI01000030">
    <property type="protein sequence ID" value="MTD01287.1"/>
    <property type="molecule type" value="Genomic_DNA"/>
</dbReference>
<comment type="caution">
    <text evidence="2">The sequence shown here is derived from an EMBL/GenBank/DDBJ whole genome shotgun (WGS) entry which is preliminary data.</text>
</comment>
<evidence type="ECO:0000256" key="1">
    <source>
        <dbReference type="SAM" id="MobiDB-lite"/>
    </source>
</evidence>
<dbReference type="SUPFAM" id="SSF51161">
    <property type="entry name" value="Trimeric LpxA-like enzymes"/>
    <property type="match status" value="1"/>
</dbReference>
<dbReference type="Pfam" id="PF14602">
    <property type="entry name" value="Hexapep_2"/>
    <property type="match status" value="1"/>
</dbReference>
<reference evidence="2 3" key="1">
    <citation type="submission" date="2019-11" db="EMBL/GenBank/DDBJ databases">
        <title>Streptococcus uberis isolated from clinical mastitis cases on a southeastern Queensland dairy.</title>
        <authorList>
            <person name="Workentine M.L."/>
            <person name="Price R."/>
            <person name="Olchowy T."/>
        </authorList>
    </citation>
    <scope>NUCLEOTIDE SEQUENCE [LARGE SCALE GENOMIC DNA]</scope>
    <source>
        <strain evidence="2 3">OLC4459-A17</strain>
    </source>
</reference>
<dbReference type="InterPro" id="IPR001451">
    <property type="entry name" value="Hexapep"/>
</dbReference>
<dbReference type="InterPro" id="IPR051159">
    <property type="entry name" value="Hexapeptide_acetyltransf"/>
</dbReference>
<dbReference type="InterPro" id="IPR018357">
    <property type="entry name" value="Hexapep_transf_CS"/>
</dbReference>
<dbReference type="InterPro" id="IPR011004">
    <property type="entry name" value="Trimer_LpxA-like_sf"/>
</dbReference>
<sequence length="204" mass="22683">MANHYSISELFSTTYAFVLTKIFYKNARLIRRPFYIRGRKSFSYDSGLTLGHGCRFDLKGDNSNRLQIGKNCEIGDYVHIVAHDSVKLGDNVLIASKVFISDTSHGNYTGQNQDGPNTRPNDRPLHTKPVVIESNVWLGDNVVVLPGVTIGSGSIIGANSVVSKDVPKNTISVGVPAKVIKEYNFDKEMWLTEENKNENIGYRS</sequence>
<gene>
    <name evidence="2" type="ORF">GKS16_03220</name>
</gene>
<protein>
    <submittedName>
        <fullName evidence="2">Acetyltransferase</fullName>
    </submittedName>
</protein>
<dbReference type="Proteomes" id="UP000483839">
    <property type="component" value="Unassembled WGS sequence"/>
</dbReference>
<dbReference type="CDD" id="cd04647">
    <property type="entry name" value="LbH_MAT_like"/>
    <property type="match status" value="1"/>
</dbReference>
<dbReference type="GO" id="GO:0016740">
    <property type="term" value="F:transferase activity"/>
    <property type="evidence" value="ECO:0007669"/>
    <property type="project" value="UniProtKB-KW"/>
</dbReference>
<dbReference type="RefSeq" id="WP_046390905.1">
    <property type="nucleotide sequence ID" value="NZ_JADFBF010000009.1"/>
</dbReference>
<organism evidence="2 3">
    <name type="scientific">Streptococcus uberis</name>
    <dbReference type="NCBI Taxonomy" id="1349"/>
    <lineage>
        <taxon>Bacteria</taxon>
        <taxon>Bacillati</taxon>
        <taxon>Bacillota</taxon>
        <taxon>Bacilli</taxon>
        <taxon>Lactobacillales</taxon>
        <taxon>Streptococcaceae</taxon>
        <taxon>Streptococcus</taxon>
    </lineage>
</organism>